<dbReference type="Proteomes" id="UP000886523">
    <property type="component" value="Unassembled WGS sequence"/>
</dbReference>
<reference evidence="2" key="1">
    <citation type="journal article" date="2020" name="Nat. Commun.">
        <title>Large-scale genome sequencing of mycorrhizal fungi provides insights into the early evolution of symbiotic traits.</title>
        <authorList>
            <person name="Miyauchi S."/>
            <person name="Kiss E."/>
            <person name="Kuo A."/>
            <person name="Drula E."/>
            <person name="Kohler A."/>
            <person name="Sanchez-Garcia M."/>
            <person name="Morin E."/>
            <person name="Andreopoulos B."/>
            <person name="Barry K.W."/>
            <person name="Bonito G."/>
            <person name="Buee M."/>
            <person name="Carver A."/>
            <person name="Chen C."/>
            <person name="Cichocki N."/>
            <person name="Clum A."/>
            <person name="Culley D."/>
            <person name="Crous P.W."/>
            <person name="Fauchery L."/>
            <person name="Girlanda M."/>
            <person name="Hayes R.D."/>
            <person name="Keri Z."/>
            <person name="LaButti K."/>
            <person name="Lipzen A."/>
            <person name="Lombard V."/>
            <person name="Magnuson J."/>
            <person name="Maillard F."/>
            <person name="Murat C."/>
            <person name="Nolan M."/>
            <person name="Ohm R.A."/>
            <person name="Pangilinan J."/>
            <person name="Pereira M.F."/>
            <person name="Perotto S."/>
            <person name="Peter M."/>
            <person name="Pfister S."/>
            <person name="Riley R."/>
            <person name="Sitrit Y."/>
            <person name="Stielow J.B."/>
            <person name="Szollosi G."/>
            <person name="Zifcakova L."/>
            <person name="Stursova M."/>
            <person name="Spatafora J.W."/>
            <person name="Tedersoo L."/>
            <person name="Vaario L.M."/>
            <person name="Yamada A."/>
            <person name="Yan M."/>
            <person name="Wang P."/>
            <person name="Xu J."/>
            <person name="Bruns T."/>
            <person name="Baldrian P."/>
            <person name="Vilgalys R."/>
            <person name="Dunand C."/>
            <person name="Henrissat B."/>
            <person name="Grigoriev I.V."/>
            <person name="Hibbett D."/>
            <person name="Nagy L.G."/>
            <person name="Martin F.M."/>
        </authorList>
    </citation>
    <scope>NUCLEOTIDE SEQUENCE</scope>
    <source>
        <strain evidence="2">UP504</strain>
    </source>
</reference>
<dbReference type="AlphaFoldDB" id="A0A9P6ATL6"/>
<evidence type="ECO:0000256" key="1">
    <source>
        <dbReference type="SAM" id="MobiDB-lite"/>
    </source>
</evidence>
<proteinExistence type="predicted"/>
<dbReference type="EMBL" id="MU128996">
    <property type="protein sequence ID" value="KAF9511722.1"/>
    <property type="molecule type" value="Genomic_DNA"/>
</dbReference>
<gene>
    <name evidence="2" type="ORF">BS47DRAFT_1346284</name>
</gene>
<evidence type="ECO:0000313" key="3">
    <source>
        <dbReference type="Proteomes" id="UP000886523"/>
    </source>
</evidence>
<keyword evidence="3" id="KW-1185">Reference proteome</keyword>
<feature type="compositionally biased region" description="Basic and acidic residues" evidence="1">
    <location>
        <begin position="1"/>
        <end position="15"/>
    </location>
</feature>
<name>A0A9P6ATL6_9AGAM</name>
<comment type="caution">
    <text evidence="2">The sequence shown here is derived from an EMBL/GenBank/DDBJ whole genome shotgun (WGS) entry which is preliminary data.</text>
</comment>
<feature type="region of interest" description="Disordered" evidence="1">
    <location>
        <begin position="1"/>
        <end position="33"/>
    </location>
</feature>
<evidence type="ECO:0000313" key="2">
    <source>
        <dbReference type="EMBL" id="KAF9511722.1"/>
    </source>
</evidence>
<accession>A0A9P6ATL6</accession>
<organism evidence="2 3">
    <name type="scientific">Hydnum rufescens UP504</name>
    <dbReference type="NCBI Taxonomy" id="1448309"/>
    <lineage>
        <taxon>Eukaryota</taxon>
        <taxon>Fungi</taxon>
        <taxon>Dikarya</taxon>
        <taxon>Basidiomycota</taxon>
        <taxon>Agaricomycotina</taxon>
        <taxon>Agaricomycetes</taxon>
        <taxon>Cantharellales</taxon>
        <taxon>Hydnaceae</taxon>
        <taxon>Hydnum</taxon>
    </lineage>
</organism>
<protein>
    <submittedName>
        <fullName evidence="2">Uncharacterized protein</fullName>
    </submittedName>
</protein>
<sequence length="65" mass="6847">MLHEEVLPEISRGDAEPDTIALIEGPDDTSDDIVSAQVPTSLISAGLPVSPETPVELIAIRRDGP</sequence>